<dbReference type="HAMAP" id="MF_00272">
    <property type="entry name" value="GcvH"/>
    <property type="match status" value="1"/>
</dbReference>
<dbReference type="InterPro" id="IPR011053">
    <property type="entry name" value="Single_hybrid_motif"/>
</dbReference>
<dbReference type="Pfam" id="PF01597">
    <property type="entry name" value="GCV_H"/>
    <property type="match status" value="1"/>
</dbReference>
<evidence type="ECO:0000256" key="1">
    <source>
        <dbReference type="ARBA" id="ARBA00009249"/>
    </source>
</evidence>
<dbReference type="PROSITE" id="PS50968">
    <property type="entry name" value="BIOTINYL_LIPOYL"/>
    <property type="match status" value="1"/>
</dbReference>
<dbReference type="AlphaFoldDB" id="A0AA42CTU5"/>
<gene>
    <name evidence="3 6" type="primary">gcvH</name>
    <name evidence="6" type="ORF">OQ287_04190</name>
</gene>
<keyword evidence="2 3" id="KW-0450">Lipoyl</keyword>
<name>A0AA42CTU5_9GAMM</name>
<dbReference type="PANTHER" id="PTHR11715">
    <property type="entry name" value="GLYCINE CLEAVAGE SYSTEM H PROTEIN"/>
    <property type="match status" value="1"/>
</dbReference>
<reference evidence="6" key="1">
    <citation type="submission" date="2022-11" db="EMBL/GenBank/DDBJ databases">
        <title>Larsenimonas rhizosphaerae sp. nov., isolated from a tidal mudflat.</title>
        <authorList>
            <person name="Lee S.D."/>
            <person name="Kim I.S."/>
        </authorList>
    </citation>
    <scope>NUCLEOTIDE SEQUENCE</scope>
    <source>
        <strain evidence="6">GH2-1</strain>
    </source>
</reference>
<comment type="caution">
    <text evidence="6">The sequence shown here is derived from an EMBL/GenBank/DDBJ whole genome shotgun (WGS) entry which is preliminary data.</text>
</comment>
<dbReference type="InterPro" id="IPR002930">
    <property type="entry name" value="GCV_H"/>
</dbReference>
<dbReference type="GO" id="GO:0005960">
    <property type="term" value="C:glycine cleavage complex"/>
    <property type="evidence" value="ECO:0007669"/>
    <property type="project" value="InterPro"/>
</dbReference>
<proteinExistence type="inferred from homology"/>
<dbReference type="SUPFAM" id="SSF51230">
    <property type="entry name" value="Single hybrid motif"/>
    <property type="match status" value="1"/>
</dbReference>
<dbReference type="PANTHER" id="PTHR11715:SF3">
    <property type="entry name" value="GLYCINE CLEAVAGE SYSTEM H PROTEIN-RELATED"/>
    <property type="match status" value="1"/>
</dbReference>
<dbReference type="InterPro" id="IPR000089">
    <property type="entry name" value="Biotin_lipoyl"/>
</dbReference>
<organism evidence="6 7">
    <name type="scientific">Larsenimonas rhizosphaerae</name>
    <dbReference type="NCBI Taxonomy" id="2944682"/>
    <lineage>
        <taxon>Bacteria</taxon>
        <taxon>Pseudomonadati</taxon>
        <taxon>Pseudomonadota</taxon>
        <taxon>Gammaproteobacteria</taxon>
        <taxon>Oceanospirillales</taxon>
        <taxon>Halomonadaceae</taxon>
        <taxon>Larsenimonas</taxon>
    </lineage>
</organism>
<comment type="function">
    <text evidence="3">The glycine cleavage system catalyzes the degradation of glycine. The H protein shuttles the methylamine group of glycine from the P protein to the T protein.</text>
</comment>
<protein>
    <recommendedName>
        <fullName evidence="3">Glycine cleavage system H protein</fullName>
    </recommendedName>
</protein>
<dbReference type="GO" id="GO:0019464">
    <property type="term" value="P:glycine decarboxylation via glycine cleavage system"/>
    <property type="evidence" value="ECO:0007669"/>
    <property type="project" value="UniProtKB-UniRule"/>
</dbReference>
<dbReference type="RefSeq" id="WP_250936892.1">
    <property type="nucleotide sequence ID" value="NZ_JAMLJK010000001.1"/>
</dbReference>
<dbReference type="Gene3D" id="2.40.50.100">
    <property type="match status" value="1"/>
</dbReference>
<dbReference type="NCBIfam" id="TIGR00527">
    <property type="entry name" value="gcvH"/>
    <property type="match status" value="1"/>
</dbReference>
<dbReference type="Proteomes" id="UP001165678">
    <property type="component" value="Unassembled WGS sequence"/>
</dbReference>
<evidence type="ECO:0000259" key="5">
    <source>
        <dbReference type="PROSITE" id="PS50968"/>
    </source>
</evidence>
<evidence type="ECO:0000313" key="7">
    <source>
        <dbReference type="Proteomes" id="UP001165678"/>
    </source>
</evidence>
<accession>A0AA42CTU5</accession>
<dbReference type="GO" id="GO:0005829">
    <property type="term" value="C:cytosol"/>
    <property type="evidence" value="ECO:0007669"/>
    <property type="project" value="TreeGrafter"/>
</dbReference>
<feature type="modified residue" description="N6-lipoyllysine" evidence="3 4">
    <location>
        <position position="65"/>
    </location>
</feature>
<comment type="similarity">
    <text evidence="1 3">Belongs to the GcvH family.</text>
</comment>
<dbReference type="GO" id="GO:0009249">
    <property type="term" value="P:protein lipoylation"/>
    <property type="evidence" value="ECO:0007669"/>
    <property type="project" value="TreeGrafter"/>
</dbReference>
<evidence type="ECO:0000313" key="6">
    <source>
        <dbReference type="EMBL" id="MCX2523431.1"/>
    </source>
</evidence>
<dbReference type="EMBL" id="JAPIVE010000001">
    <property type="protein sequence ID" value="MCX2523431.1"/>
    <property type="molecule type" value="Genomic_DNA"/>
</dbReference>
<dbReference type="InterPro" id="IPR017453">
    <property type="entry name" value="GCV_H_sub"/>
</dbReference>
<dbReference type="PROSITE" id="PS00189">
    <property type="entry name" value="LIPOYL"/>
    <property type="match status" value="1"/>
</dbReference>
<dbReference type="NCBIfam" id="NF002270">
    <property type="entry name" value="PRK01202.1"/>
    <property type="match status" value="1"/>
</dbReference>
<dbReference type="InterPro" id="IPR003016">
    <property type="entry name" value="2-oxoA_DH_lipoyl-BS"/>
</dbReference>
<comment type="subunit">
    <text evidence="3">The glycine cleavage system is composed of four proteins: P, T, L and H.</text>
</comment>
<dbReference type="CDD" id="cd06848">
    <property type="entry name" value="GCS_H"/>
    <property type="match status" value="1"/>
</dbReference>
<sequence>MSQIPENLLYSDSHEWVLDNGDGTITLGITDHAQSALGDVVFVELPEVGQAIEAGEEFGVIESVKAASDLYAPLTGDVIAVNESLEDAPESVNESPYEDAWLIKVKLSDQEELSDLLSATAYAQLLEQEG</sequence>
<evidence type="ECO:0000256" key="4">
    <source>
        <dbReference type="PIRSR" id="PIRSR617453-50"/>
    </source>
</evidence>
<keyword evidence="7" id="KW-1185">Reference proteome</keyword>
<feature type="domain" description="Lipoyl-binding" evidence="5">
    <location>
        <begin position="24"/>
        <end position="106"/>
    </location>
</feature>
<evidence type="ECO:0000256" key="2">
    <source>
        <dbReference type="ARBA" id="ARBA00022823"/>
    </source>
</evidence>
<evidence type="ECO:0000256" key="3">
    <source>
        <dbReference type="HAMAP-Rule" id="MF_00272"/>
    </source>
</evidence>
<dbReference type="InterPro" id="IPR033753">
    <property type="entry name" value="GCV_H/Fam206"/>
</dbReference>
<comment type="cofactor">
    <cofactor evidence="3">
        <name>(R)-lipoate</name>
        <dbReference type="ChEBI" id="CHEBI:83088"/>
    </cofactor>
    <text evidence="3">Binds 1 lipoyl cofactor covalently.</text>
</comment>